<keyword evidence="1" id="KW-1133">Transmembrane helix</keyword>
<sequence length="428" mass="44469">MNGLGYDIELTGLLIAMAVGLIIGFERGWQSQNLDGARHEEIDDQTVTGIRTFGLLGLAGGVVAQLGILSSHWVLAAALPGVTALLIAGYIHTSRATGDLGATTEVAALLAFLLGALAVHGLYLEAATAAVVTAVLLGSKERLHALLRNLSRLELNASLQLLVIVLVVLPLLPNQSMGPWDSINPQVIGWLVILIAGISFAGYFAVRLLGDRVGLVLTALLGGLASSTALTLAFSRMARVDSSRSALLGAGIALACGTMAVRLLIEVAVVNRALVMPLLPGVMALALIPLLALGWIIWRHRGEQPVRHAPPMHNPLDLQQALVMAGLLTLIFMLSSGAEHWFGSQGVYVLSVLAGVADVDAVTIALAQQARDGLDETVAVRGILLAALTNTAVKAVMVLVVGGLPLARWASSILLLALLAGGAALLLV</sequence>
<feature type="transmembrane region" description="Helical" evidence="1">
    <location>
        <begin position="187"/>
        <end position="206"/>
    </location>
</feature>
<evidence type="ECO:0000313" key="4">
    <source>
        <dbReference type="EMBL" id="SFQ69509.1"/>
    </source>
</evidence>
<dbReference type="Pfam" id="PF13194">
    <property type="entry name" value="DUF4010"/>
    <property type="match status" value="1"/>
</dbReference>
<feature type="transmembrane region" description="Helical" evidence="1">
    <location>
        <begin position="378"/>
        <end position="400"/>
    </location>
</feature>
<evidence type="ECO:0000259" key="3">
    <source>
        <dbReference type="Pfam" id="PF13194"/>
    </source>
</evidence>
<feature type="transmembrane region" description="Helical" evidence="1">
    <location>
        <begin position="246"/>
        <end position="265"/>
    </location>
</feature>
<dbReference type="Pfam" id="PF02308">
    <property type="entry name" value="MgtC"/>
    <property type="match status" value="1"/>
</dbReference>
<evidence type="ECO:0000256" key="1">
    <source>
        <dbReference type="SAM" id="Phobius"/>
    </source>
</evidence>
<feature type="transmembrane region" description="Helical" evidence="1">
    <location>
        <begin position="74"/>
        <end position="94"/>
    </location>
</feature>
<evidence type="ECO:0000259" key="2">
    <source>
        <dbReference type="Pfam" id="PF02308"/>
    </source>
</evidence>
<name>A0A1I6ALH4_9GAMM</name>
<feature type="transmembrane region" description="Helical" evidence="1">
    <location>
        <begin position="406"/>
        <end position="427"/>
    </location>
</feature>
<accession>A0A1I6ALH4</accession>
<feature type="transmembrane region" description="Helical" evidence="1">
    <location>
        <begin position="347"/>
        <end position="366"/>
    </location>
</feature>
<dbReference type="Proteomes" id="UP000242815">
    <property type="component" value="Unassembled WGS sequence"/>
</dbReference>
<dbReference type="InterPro" id="IPR025105">
    <property type="entry name" value="DUF4010"/>
</dbReference>
<feature type="domain" description="DUF4010" evidence="3">
    <location>
        <begin position="193"/>
        <end position="402"/>
    </location>
</feature>
<keyword evidence="1" id="KW-0472">Membrane</keyword>
<evidence type="ECO:0000313" key="5">
    <source>
        <dbReference type="Proteomes" id="UP000242815"/>
    </source>
</evidence>
<feature type="domain" description="MgtC/SapB/SrpB/YhiD N-terminal" evidence="2">
    <location>
        <begin position="13"/>
        <end position="145"/>
    </location>
</feature>
<dbReference type="PANTHER" id="PTHR39084:SF1">
    <property type="entry name" value="DUF4010 DOMAIN-CONTAINING PROTEIN"/>
    <property type="match status" value="1"/>
</dbReference>
<dbReference type="OrthoDB" id="9813718at2"/>
<keyword evidence="1" id="KW-0812">Transmembrane</keyword>
<proteinExistence type="predicted"/>
<protein>
    <submittedName>
        <fullName evidence="4">Uncharacterized membrane protein, DUF4010 family</fullName>
    </submittedName>
</protein>
<feature type="transmembrane region" description="Helical" evidence="1">
    <location>
        <begin position="318"/>
        <end position="335"/>
    </location>
</feature>
<gene>
    <name evidence="4" type="ORF">SAMN05216578_102211</name>
</gene>
<dbReference type="RefSeq" id="WP_090537268.1">
    <property type="nucleotide sequence ID" value="NZ_FOYD01000002.1"/>
</dbReference>
<dbReference type="EMBL" id="FOYD01000002">
    <property type="protein sequence ID" value="SFQ69509.1"/>
    <property type="molecule type" value="Genomic_DNA"/>
</dbReference>
<organism evidence="4 5">
    <name type="scientific">Halopseudomonas formosensis</name>
    <dbReference type="NCBI Taxonomy" id="1002526"/>
    <lineage>
        <taxon>Bacteria</taxon>
        <taxon>Pseudomonadati</taxon>
        <taxon>Pseudomonadota</taxon>
        <taxon>Gammaproteobacteria</taxon>
        <taxon>Pseudomonadales</taxon>
        <taxon>Pseudomonadaceae</taxon>
        <taxon>Halopseudomonas</taxon>
    </lineage>
</organism>
<feature type="transmembrane region" description="Helical" evidence="1">
    <location>
        <begin position="106"/>
        <end position="137"/>
    </location>
</feature>
<feature type="transmembrane region" description="Helical" evidence="1">
    <location>
        <begin position="212"/>
        <end position="234"/>
    </location>
</feature>
<feature type="transmembrane region" description="Helical" evidence="1">
    <location>
        <begin position="157"/>
        <end position="175"/>
    </location>
</feature>
<dbReference type="AlphaFoldDB" id="A0A1I6ALH4"/>
<reference evidence="4 5" key="1">
    <citation type="submission" date="2016-10" db="EMBL/GenBank/DDBJ databases">
        <authorList>
            <person name="de Groot N.N."/>
        </authorList>
    </citation>
    <scope>NUCLEOTIDE SEQUENCE [LARGE SCALE GENOMIC DNA]</scope>
    <source>
        <strain evidence="4 5">JCM 18415</strain>
    </source>
</reference>
<feature type="transmembrane region" description="Helical" evidence="1">
    <location>
        <begin position="6"/>
        <end position="25"/>
    </location>
</feature>
<feature type="transmembrane region" description="Helical" evidence="1">
    <location>
        <begin position="277"/>
        <end position="298"/>
    </location>
</feature>
<dbReference type="InterPro" id="IPR049177">
    <property type="entry name" value="MgtC_SapB_SrpB_YhiD_N"/>
</dbReference>
<dbReference type="PANTHER" id="PTHR39084">
    <property type="entry name" value="MEMBRANE PROTEIN-RELATED"/>
    <property type="match status" value="1"/>
</dbReference>